<reference evidence="1" key="1">
    <citation type="submission" date="2021-05" db="EMBL/GenBank/DDBJ databases">
        <authorList>
            <person name="Pan Q."/>
            <person name="Jouanno E."/>
            <person name="Zahm M."/>
            <person name="Klopp C."/>
            <person name="Cabau C."/>
            <person name="Louis A."/>
            <person name="Berthelot C."/>
            <person name="Parey E."/>
            <person name="Roest Crollius H."/>
            <person name="Montfort J."/>
            <person name="Robinson-Rechavi M."/>
            <person name="Bouchez O."/>
            <person name="Lampietro C."/>
            <person name="Lopez Roques C."/>
            <person name="Donnadieu C."/>
            <person name="Postlethwait J."/>
            <person name="Bobe J."/>
            <person name="Dillon D."/>
            <person name="Chandos A."/>
            <person name="von Hippel F."/>
            <person name="Guiguen Y."/>
        </authorList>
    </citation>
    <scope>NUCLEOTIDE SEQUENCE</scope>
    <source>
        <strain evidence="1">YG-Jan2019</strain>
    </source>
</reference>
<comment type="caution">
    <text evidence="1">The sequence shown here is derived from an EMBL/GenBank/DDBJ whole genome shotgun (WGS) entry which is preliminary data.</text>
</comment>
<name>A0ACC2FT38_DALPE</name>
<keyword evidence="2" id="KW-1185">Reference proteome</keyword>
<dbReference type="EMBL" id="CM055749">
    <property type="protein sequence ID" value="KAJ7994613.1"/>
    <property type="molecule type" value="Genomic_DNA"/>
</dbReference>
<dbReference type="Proteomes" id="UP001157502">
    <property type="component" value="Chromosome 22"/>
</dbReference>
<organism evidence="1 2">
    <name type="scientific">Dallia pectoralis</name>
    <name type="common">Alaska blackfish</name>
    <dbReference type="NCBI Taxonomy" id="75939"/>
    <lineage>
        <taxon>Eukaryota</taxon>
        <taxon>Metazoa</taxon>
        <taxon>Chordata</taxon>
        <taxon>Craniata</taxon>
        <taxon>Vertebrata</taxon>
        <taxon>Euteleostomi</taxon>
        <taxon>Actinopterygii</taxon>
        <taxon>Neopterygii</taxon>
        <taxon>Teleostei</taxon>
        <taxon>Protacanthopterygii</taxon>
        <taxon>Esociformes</taxon>
        <taxon>Umbridae</taxon>
        <taxon>Dallia</taxon>
    </lineage>
</organism>
<evidence type="ECO:0000313" key="1">
    <source>
        <dbReference type="EMBL" id="KAJ7994613.1"/>
    </source>
</evidence>
<gene>
    <name evidence="1" type="ORF">DPEC_G00251300</name>
</gene>
<sequence>MTNLKKSGDMKRRPYLQCATSVCRRLFGPVDHDELSRELKVKLRGIAEQDRRRWNFNFQADTPVDGIYAWEAVSNDSIPAFYQEATIMRVETSDHKPDCTSEVVTEQVHGCCPNKTHASDWGKTAIPPNEVNQENCSNSPNTRTCTAKASSCIRRTRSKTTYSERDIYVPQITDYFPKRRKSTSEIKVSQHGSPLSIPLEQTPRKAKIIL</sequence>
<accession>A0ACC2FT38</accession>
<protein>
    <submittedName>
        <fullName evidence="1">Uncharacterized protein</fullName>
    </submittedName>
</protein>
<evidence type="ECO:0000313" key="2">
    <source>
        <dbReference type="Proteomes" id="UP001157502"/>
    </source>
</evidence>
<proteinExistence type="predicted"/>